<dbReference type="GO" id="GO:0016272">
    <property type="term" value="C:prefoldin complex"/>
    <property type="evidence" value="ECO:0007669"/>
    <property type="project" value="InterPro"/>
</dbReference>
<dbReference type="GO" id="GO:0005737">
    <property type="term" value="C:cytoplasm"/>
    <property type="evidence" value="ECO:0007669"/>
    <property type="project" value="TreeGrafter"/>
</dbReference>
<dbReference type="AlphaFoldDB" id="A0A1Y5HZ76"/>
<dbReference type="Pfam" id="PF01920">
    <property type="entry name" value="Prefoldin_2"/>
    <property type="match status" value="1"/>
</dbReference>
<name>A0A1Y5HZ76_OSTTA</name>
<feature type="coiled-coil region" evidence="3">
    <location>
        <begin position="113"/>
        <end position="147"/>
    </location>
</feature>
<dbReference type="CDD" id="cd23161">
    <property type="entry name" value="Prefoldin_6"/>
    <property type="match status" value="1"/>
</dbReference>
<evidence type="ECO:0000256" key="1">
    <source>
        <dbReference type="ARBA" id="ARBA00008045"/>
    </source>
</evidence>
<dbReference type="GO" id="GO:0006457">
    <property type="term" value="P:protein folding"/>
    <property type="evidence" value="ECO:0007669"/>
    <property type="project" value="InterPro"/>
</dbReference>
<dbReference type="EMBL" id="KZ155838">
    <property type="protein sequence ID" value="OUS42571.1"/>
    <property type="molecule type" value="Genomic_DNA"/>
</dbReference>
<gene>
    <name evidence="4" type="ORF">BE221DRAFT_62976</name>
</gene>
<evidence type="ECO:0000256" key="3">
    <source>
        <dbReference type="SAM" id="Coils"/>
    </source>
</evidence>
<evidence type="ECO:0000256" key="2">
    <source>
        <dbReference type="ARBA" id="ARBA00023186"/>
    </source>
</evidence>
<dbReference type="GO" id="GO:0051082">
    <property type="term" value="F:unfolded protein binding"/>
    <property type="evidence" value="ECO:0007669"/>
    <property type="project" value="InterPro"/>
</dbReference>
<dbReference type="PANTHER" id="PTHR21431">
    <property type="entry name" value="PREFOLDIN SUBUNIT 6"/>
    <property type="match status" value="1"/>
</dbReference>
<proteinExistence type="inferred from homology"/>
<dbReference type="InterPro" id="IPR009053">
    <property type="entry name" value="Prefoldin"/>
</dbReference>
<evidence type="ECO:0000313" key="4">
    <source>
        <dbReference type="EMBL" id="OUS42571.1"/>
    </source>
</evidence>
<keyword evidence="3" id="KW-0175">Coiled coil</keyword>
<dbReference type="Gene3D" id="1.10.287.370">
    <property type="match status" value="1"/>
</dbReference>
<dbReference type="PANTHER" id="PTHR21431:SF0">
    <property type="entry name" value="PREFOLDIN SUBUNIT 6"/>
    <property type="match status" value="1"/>
</dbReference>
<protein>
    <submittedName>
        <fullName evidence="4">Putative prefoldin</fullName>
    </submittedName>
</protein>
<dbReference type="Proteomes" id="UP000195557">
    <property type="component" value="Unassembled WGS sequence"/>
</dbReference>
<dbReference type="SUPFAM" id="SSF46579">
    <property type="entry name" value="Prefoldin"/>
    <property type="match status" value="1"/>
</dbReference>
<dbReference type="GO" id="GO:0051131">
    <property type="term" value="P:chaperone-mediated protein complex assembly"/>
    <property type="evidence" value="ECO:0007669"/>
    <property type="project" value="TreeGrafter"/>
</dbReference>
<dbReference type="InterPro" id="IPR002777">
    <property type="entry name" value="PFD_beta-like"/>
</dbReference>
<dbReference type="GO" id="GO:0009409">
    <property type="term" value="P:response to cold"/>
    <property type="evidence" value="ECO:0007669"/>
    <property type="project" value="UniProtKB-ARBA"/>
</dbReference>
<accession>A0A1Y5HZ76</accession>
<keyword evidence="2" id="KW-0143">Chaperone</keyword>
<organism evidence="4">
    <name type="scientific">Ostreococcus tauri</name>
    <name type="common">Marine green alga</name>
    <dbReference type="NCBI Taxonomy" id="70448"/>
    <lineage>
        <taxon>Eukaryota</taxon>
        <taxon>Viridiplantae</taxon>
        <taxon>Chlorophyta</taxon>
        <taxon>Mamiellophyceae</taxon>
        <taxon>Mamiellales</taxon>
        <taxon>Bathycoccaceae</taxon>
        <taxon>Ostreococcus</taxon>
    </lineage>
</organism>
<comment type="similarity">
    <text evidence="1">Belongs to the prefoldin subunit beta family.</text>
</comment>
<dbReference type="GO" id="GO:0051087">
    <property type="term" value="F:protein-folding chaperone binding"/>
    <property type="evidence" value="ECO:0007669"/>
    <property type="project" value="TreeGrafter"/>
</dbReference>
<reference evidence="4" key="1">
    <citation type="submission" date="2017-04" db="EMBL/GenBank/DDBJ databases">
        <title>Population genomics of picophytoplankton unveils novel chromosome hypervariability.</title>
        <authorList>
            <consortium name="DOE Joint Genome Institute"/>
            <person name="Blanc-Mathieu R."/>
            <person name="Krasovec M."/>
            <person name="Hebrard M."/>
            <person name="Yau S."/>
            <person name="Desgranges E."/>
            <person name="Martin J."/>
            <person name="Schackwitz W."/>
            <person name="Kuo A."/>
            <person name="Salin G."/>
            <person name="Donnadieu C."/>
            <person name="Desdevises Y."/>
            <person name="Sanchez-Ferandin S."/>
            <person name="Moreau H."/>
            <person name="Rivals E."/>
            <person name="Grigoriev I.V."/>
            <person name="Grimsley N."/>
            <person name="Eyre-Walker A."/>
            <person name="Piganeau G."/>
        </authorList>
    </citation>
    <scope>NUCLEOTIDE SEQUENCE [LARGE SCALE GENOMIC DNA]</scope>
    <source>
        <strain evidence="4">RCC 1115</strain>
    </source>
</reference>
<sequence length="158" mass="17807">MATPQAMFAAMQKKLTDESRTYETLGEGTARRRARARAMIDVSGLEMSANAIARQQASQQLSENEMVLKSLTEAFRSQELELLEDEAKVYKLIGPVLMKQDLEEARGNVGKRLDYIRAESERLEKKAGELQKKQLDKQKDIMELQQKMMALANPSGGE</sequence>